<evidence type="ECO:0000256" key="1">
    <source>
        <dbReference type="SAM" id="MobiDB-lite"/>
    </source>
</evidence>
<evidence type="ECO:0008006" key="4">
    <source>
        <dbReference type="Google" id="ProtNLM"/>
    </source>
</evidence>
<accession>A0AAE4CT32</accession>
<proteinExistence type="predicted"/>
<dbReference type="EMBL" id="JAVDYC010000001">
    <property type="protein sequence ID" value="MDR7321898.1"/>
    <property type="molecule type" value="Genomic_DNA"/>
</dbReference>
<dbReference type="SUPFAM" id="SSF48371">
    <property type="entry name" value="ARM repeat"/>
    <property type="match status" value="1"/>
</dbReference>
<feature type="region of interest" description="Disordered" evidence="1">
    <location>
        <begin position="181"/>
        <end position="206"/>
    </location>
</feature>
<dbReference type="Proteomes" id="UP001183629">
    <property type="component" value="Unassembled WGS sequence"/>
</dbReference>
<dbReference type="InterPro" id="IPR011989">
    <property type="entry name" value="ARM-like"/>
</dbReference>
<sequence length="402" mass="42097">MTPATVAALLEALRHDHDGPAALARIGRHLWWLVPQPVLHDLIAGLREHLTPHDPHRAAIADLLADGVRHIDRAWPPAAKGTARATLATAVPELLGLLGDPDPAVRQHVTRTLVAVGPTEPGVAAALLARTRSEHDPAALADLLHALDDLATAPPAWFHAWLSHPEPVVRLAAVAALARHSGPADSSGEDDPLADAVPPAADDAREPDVAGDVAAGLLGVPGLSRLPDSPRFASPRNGRLDWLAVRLGRSPERAVRFASAARQAGTPETDPAAMIAAATVVRRYRLPRPGGPIVMPRASWDRLWALAAGTVEHTNQFVRPYAAGLLAVAGEAARPHADALARALAHGVDDAVVALARLDDPRVLPVLRERPLTGTGPLGRTQAITTLGPLRAHADVLLPGGG</sequence>
<evidence type="ECO:0000313" key="2">
    <source>
        <dbReference type="EMBL" id="MDR7321898.1"/>
    </source>
</evidence>
<dbReference type="RefSeq" id="WP_310411414.1">
    <property type="nucleotide sequence ID" value="NZ_JAVDYC010000001.1"/>
</dbReference>
<dbReference type="InterPro" id="IPR016024">
    <property type="entry name" value="ARM-type_fold"/>
</dbReference>
<gene>
    <name evidence="2" type="ORF">J2S44_002148</name>
</gene>
<protein>
    <recommendedName>
        <fullName evidence="4">HEAT repeat protein</fullName>
    </recommendedName>
</protein>
<comment type="caution">
    <text evidence="2">The sequence shown here is derived from an EMBL/GenBank/DDBJ whole genome shotgun (WGS) entry which is preliminary data.</text>
</comment>
<dbReference type="Pfam" id="PF13646">
    <property type="entry name" value="HEAT_2"/>
    <property type="match status" value="1"/>
</dbReference>
<evidence type="ECO:0000313" key="3">
    <source>
        <dbReference type="Proteomes" id="UP001183629"/>
    </source>
</evidence>
<dbReference type="AlphaFoldDB" id="A0AAE4CT32"/>
<keyword evidence="3" id="KW-1185">Reference proteome</keyword>
<dbReference type="Gene3D" id="1.25.10.10">
    <property type="entry name" value="Leucine-rich Repeat Variant"/>
    <property type="match status" value="1"/>
</dbReference>
<name>A0AAE4CT32_9ACTN</name>
<reference evidence="2 3" key="1">
    <citation type="submission" date="2023-07" db="EMBL/GenBank/DDBJ databases">
        <title>Sequencing the genomes of 1000 actinobacteria strains.</title>
        <authorList>
            <person name="Klenk H.-P."/>
        </authorList>
    </citation>
    <scope>NUCLEOTIDE SEQUENCE [LARGE SCALE GENOMIC DNA]</scope>
    <source>
        <strain evidence="2 3">DSM 44711</strain>
    </source>
</reference>
<organism evidence="2 3">
    <name type="scientific">Catenuloplanes niger</name>
    <dbReference type="NCBI Taxonomy" id="587534"/>
    <lineage>
        <taxon>Bacteria</taxon>
        <taxon>Bacillati</taxon>
        <taxon>Actinomycetota</taxon>
        <taxon>Actinomycetes</taxon>
        <taxon>Micromonosporales</taxon>
        <taxon>Micromonosporaceae</taxon>
        <taxon>Catenuloplanes</taxon>
    </lineage>
</organism>